<feature type="region of interest" description="Disordered" evidence="1">
    <location>
        <begin position="1"/>
        <end position="21"/>
    </location>
</feature>
<evidence type="ECO:0000256" key="1">
    <source>
        <dbReference type="SAM" id="MobiDB-lite"/>
    </source>
</evidence>
<protein>
    <submittedName>
        <fullName evidence="2">Uncharacterized protein</fullName>
    </submittedName>
</protein>
<evidence type="ECO:0000313" key="2">
    <source>
        <dbReference type="EMBL" id="TCN21303.1"/>
    </source>
</evidence>
<comment type="caution">
    <text evidence="2">The sequence shown here is derived from an EMBL/GenBank/DDBJ whole genome shotgun (WGS) entry which is preliminary data.</text>
</comment>
<accession>A0A4R2B4Y4</accession>
<dbReference type="EMBL" id="SLVU01000026">
    <property type="protein sequence ID" value="TCN21303.1"/>
    <property type="molecule type" value="Genomic_DNA"/>
</dbReference>
<reference evidence="2 3" key="1">
    <citation type="submission" date="2019-03" db="EMBL/GenBank/DDBJ databases">
        <title>Genomic Encyclopedia of Type Strains, Phase IV (KMG-V): Genome sequencing to study the core and pangenomes of soil and plant-associated prokaryotes.</title>
        <authorList>
            <person name="Whitman W."/>
        </authorList>
    </citation>
    <scope>NUCLEOTIDE SEQUENCE [LARGE SCALE GENOMIC DNA]</scope>
    <source>
        <strain evidence="2 3">23C40</strain>
    </source>
</reference>
<evidence type="ECO:0000313" key="3">
    <source>
        <dbReference type="Proteomes" id="UP000295043"/>
    </source>
</evidence>
<name>A0A4R2B4Y4_9HYPH</name>
<feature type="compositionally biased region" description="Polar residues" evidence="1">
    <location>
        <begin position="1"/>
        <end position="20"/>
    </location>
</feature>
<proteinExistence type="predicted"/>
<sequence length="38" mass="4548">MNTRRQFQSVHRSRHTNIGQHRTEAWVPDEQVDGFIRG</sequence>
<dbReference type="AlphaFoldDB" id="A0A4R2B4Y4"/>
<organism evidence="2 3">
    <name type="scientific">Sinorhizobium americanum</name>
    <dbReference type="NCBI Taxonomy" id="194963"/>
    <lineage>
        <taxon>Bacteria</taxon>
        <taxon>Pseudomonadati</taxon>
        <taxon>Pseudomonadota</taxon>
        <taxon>Alphaproteobacteria</taxon>
        <taxon>Hyphomicrobiales</taxon>
        <taxon>Rhizobiaceae</taxon>
        <taxon>Sinorhizobium/Ensifer group</taxon>
        <taxon>Sinorhizobium</taxon>
    </lineage>
</organism>
<gene>
    <name evidence="2" type="ORF">EV184_12679</name>
</gene>
<dbReference type="Proteomes" id="UP000295043">
    <property type="component" value="Unassembled WGS sequence"/>
</dbReference>